<dbReference type="SUPFAM" id="SSF56112">
    <property type="entry name" value="Protein kinase-like (PK-like)"/>
    <property type="match status" value="1"/>
</dbReference>
<organism evidence="1 2">
    <name type="scientific">Pseudomonas abyssi</name>
    <dbReference type="NCBI Taxonomy" id="170540"/>
    <lineage>
        <taxon>Bacteria</taxon>
        <taxon>Pseudomonadati</taxon>
        <taxon>Pseudomonadota</taxon>
        <taxon>Gammaproteobacteria</taxon>
        <taxon>Pseudomonadales</taxon>
        <taxon>Pseudomonadaceae</taxon>
        <taxon>Pseudomonas</taxon>
    </lineage>
</organism>
<dbReference type="Proteomes" id="UP000242313">
    <property type="component" value="Unassembled WGS sequence"/>
</dbReference>
<dbReference type="RefSeq" id="WP_096003404.1">
    <property type="nucleotide sequence ID" value="NZ_NTMR01000003.1"/>
</dbReference>
<proteinExistence type="predicted"/>
<gene>
    <name evidence="1" type="ORF">CNQ84_02770</name>
</gene>
<dbReference type="AlphaFoldDB" id="A0A2A3MKW9"/>
<evidence type="ECO:0000313" key="1">
    <source>
        <dbReference type="EMBL" id="PBK05446.1"/>
    </source>
</evidence>
<evidence type="ECO:0000313" key="2">
    <source>
        <dbReference type="Proteomes" id="UP000242313"/>
    </source>
</evidence>
<sequence length="200" mass="22993">MQRLSDTQFQQWRADANVLEQDHHGEKVLLLADGTMLKLFRRKSWFSKTVFFPPAQRFADNALALSKLGIPCPQVIATYKLLNPYRSVVHYHPLAGETLRGLLNAEQSLEQLELFAQLAEFITSLHDKGVYFRSLHLGNIVLTPDGQLGLIDISDLRCLGRPLSRSMRNRNYRHLLRYEQDWALVDKSARALFPLFSSRS</sequence>
<dbReference type="Gene3D" id="1.10.510.10">
    <property type="entry name" value="Transferase(Phosphotransferase) domain 1"/>
    <property type="match status" value="1"/>
</dbReference>
<reference evidence="1 2" key="1">
    <citation type="submission" date="2017-09" db="EMBL/GenBank/DDBJ databases">
        <title>Pseudomonas abyssi sp. nov. isolated from Abyssopelagic Water.</title>
        <authorList>
            <person name="Wei Y."/>
        </authorList>
    </citation>
    <scope>NUCLEOTIDE SEQUENCE [LARGE SCALE GENOMIC DNA]</scope>
    <source>
        <strain evidence="1 2">MT5</strain>
    </source>
</reference>
<protein>
    <submittedName>
        <fullName evidence="1">Toluene tolerance protein</fullName>
    </submittedName>
</protein>
<accession>A0A2A3MKW9</accession>
<dbReference type="InterPro" id="IPR011009">
    <property type="entry name" value="Kinase-like_dom_sf"/>
</dbReference>
<comment type="caution">
    <text evidence="1">The sequence shown here is derived from an EMBL/GenBank/DDBJ whole genome shotgun (WGS) entry which is preliminary data.</text>
</comment>
<keyword evidence="2" id="KW-1185">Reference proteome</keyword>
<dbReference type="EMBL" id="NTMR01000003">
    <property type="protein sequence ID" value="PBK05446.1"/>
    <property type="molecule type" value="Genomic_DNA"/>
</dbReference>
<name>A0A2A3MKW9_9PSED</name>